<sequence length="268" mass="28227">MRPVLLCLLLAAAPVPAWTAETAWDGIAPMLLEGRTPLPAGKAIRIASPYRTENDARTVIGVEAEGPGGRLIQRVTVVLDENPMPVSAVLELARPHPRLAFDITFRINGPTPLHVLAETADGEVYLAEGFVKTSGQGACAAPPGTDPDATLARLGEMNLEMTPLGAAGRLAALAHGGPEARLGIGIRHPSLSGLQRDQVTLLFIPMRYVERLKIDLDGQPFAALTGSISLSENPEIGLDVPAGTRRAEATMTDTDGIVAHAGKDFPGY</sequence>
<keyword evidence="1" id="KW-0732">Signal</keyword>
<organism evidence="4 5">
    <name type="scientific">Rhodovulum visakhapatnamense</name>
    <dbReference type="NCBI Taxonomy" id="364297"/>
    <lineage>
        <taxon>Bacteria</taxon>
        <taxon>Pseudomonadati</taxon>
        <taxon>Pseudomonadota</taxon>
        <taxon>Alphaproteobacteria</taxon>
        <taxon>Rhodobacterales</taxon>
        <taxon>Paracoccaceae</taxon>
        <taxon>Rhodovulum</taxon>
    </lineage>
</organism>
<dbReference type="InterPro" id="IPR014756">
    <property type="entry name" value="Ig_E-set"/>
</dbReference>
<dbReference type="InterPro" id="IPR038162">
    <property type="entry name" value="SoxY_sf"/>
</dbReference>
<dbReference type="Gene3D" id="2.60.40.10">
    <property type="entry name" value="Immunoglobulins"/>
    <property type="match status" value="1"/>
</dbReference>
<evidence type="ECO:0000259" key="2">
    <source>
        <dbReference type="Pfam" id="PF08770"/>
    </source>
</evidence>
<accession>A0A4R8FW05</accession>
<dbReference type="AlphaFoldDB" id="A0A4R8FW05"/>
<evidence type="ECO:0000313" key="5">
    <source>
        <dbReference type="Proteomes" id="UP000295484"/>
    </source>
</evidence>
<feature type="domain" description="Ig-like SoxY" evidence="3">
    <location>
        <begin position="32"/>
        <end position="139"/>
    </location>
</feature>
<proteinExistence type="predicted"/>
<protein>
    <submittedName>
        <fullName evidence="4">Sulfur-oxidizing protein SoxY</fullName>
    </submittedName>
</protein>
<comment type="caution">
    <text evidence="4">The sequence shown here is derived from an EMBL/GenBank/DDBJ whole genome shotgun (WGS) entry which is preliminary data.</text>
</comment>
<dbReference type="InterPro" id="IPR014880">
    <property type="entry name" value="SoxZ_dom"/>
</dbReference>
<dbReference type="InterPro" id="IPR032711">
    <property type="entry name" value="SoxY"/>
</dbReference>
<dbReference type="RefSeq" id="WP_134077752.1">
    <property type="nucleotide sequence ID" value="NZ_SOEB01000008.1"/>
</dbReference>
<dbReference type="Gene3D" id="2.60.40.2470">
    <property type="entry name" value="SoxY domain"/>
    <property type="match status" value="1"/>
</dbReference>
<dbReference type="SUPFAM" id="SSF81296">
    <property type="entry name" value="E set domains"/>
    <property type="match status" value="1"/>
</dbReference>
<dbReference type="InterPro" id="IPR030831">
    <property type="entry name" value="Fuse-rel_SoxYZ"/>
</dbReference>
<dbReference type="NCBIfam" id="TIGR04557">
    <property type="entry name" value="fuse_rel_SoxYZ"/>
    <property type="match status" value="1"/>
</dbReference>
<gene>
    <name evidence="4" type="ORF">EV657_108169</name>
</gene>
<evidence type="ECO:0000313" key="4">
    <source>
        <dbReference type="EMBL" id="TDX29747.1"/>
    </source>
</evidence>
<dbReference type="Pfam" id="PF13501">
    <property type="entry name" value="SoxY"/>
    <property type="match status" value="1"/>
</dbReference>
<name>A0A4R8FW05_9RHOB</name>
<dbReference type="InterPro" id="IPR013783">
    <property type="entry name" value="Ig-like_fold"/>
</dbReference>
<dbReference type="Proteomes" id="UP000295484">
    <property type="component" value="Unassembled WGS sequence"/>
</dbReference>
<dbReference type="Pfam" id="PF08770">
    <property type="entry name" value="SoxZ"/>
    <property type="match status" value="1"/>
</dbReference>
<feature type="domain" description="Sulphur oxidation protein SoxZ" evidence="2">
    <location>
        <begin position="181"/>
        <end position="257"/>
    </location>
</feature>
<evidence type="ECO:0000256" key="1">
    <source>
        <dbReference type="SAM" id="SignalP"/>
    </source>
</evidence>
<feature type="chain" id="PRO_5020342132" evidence="1">
    <location>
        <begin position="20"/>
        <end position="268"/>
    </location>
</feature>
<dbReference type="EMBL" id="SOEB01000008">
    <property type="protein sequence ID" value="TDX29747.1"/>
    <property type="molecule type" value="Genomic_DNA"/>
</dbReference>
<reference evidence="4 5" key="1">
    <citation type="submission" date="2019-03" db="EMBL/GenBank/DDBJ databases">
        <title>Genomic Encyclopedia of Type Strains, Phase IV (KMG-IV): sequencing the most valuable type-strain genomes for metagenomic binning, comparative biology and taxonomic classification.</title>
        <authorList>
            <person name="Goeker M."/>
        </authorList>
    </citation>
    <scope>NUCLEOTIDE SEQUENCE [LARGE SCALE GENOMIC DNA]</scope>
    <source>
        <strain evidence="4 5">JA181</strain>
    </source>
</reference>
<evidence type="ECO:0000259" key="3">
    <source>
        <dbReference type="Pfam" id="PF13501"/>
    </source>
</evidence>
<feature type="signal peptide" evidence="1">
    <location>
        <begin position="1"/>
        <end position="19"/>
    </location>
</feature>